<keyword evidence="2" id="KW-1185">Reference proteome</keyword>
<name>A0A4Y2FBL0_ARAVE</name>
<evidence type="ECO:0000313" key="2">
    <source>
        <dbReference type="Proteomes" id="UP000499080"/>
    </source>
</evidence>
<proteinExistence type="predicted"/>
<dbReference type="Proteomes" id="UP000499080">
    <property type="component" value="Unassembled WGS sequence"/>
</dbReference>
<reference evidence="1 2" key="1">
    <citation type="journal article" date="2019" name="Sci. Rep.">
        <title>Orb-weaving spider Araneus ventricosus genome elucidates the spidroin gene catalogue.</title>
        <authorList>
            <person name="Kono N."/>
            <person name="Nakamura H."/>
            <person name="Ohtoshi R."/>
            <person name="Moran D.A.P."/>
            <person name="Shinohara A."/>
            <person name="Yoshida Y."/>
            <person name="Fujiwara M."/>
            <person name="Mori M."/>
            <person name="Tomita M."/>
            <person name="Arakawa K."/>
        </authorList>
    </citation>
    <scope>NUCLEOTIDE SEQUENCE [LARGE SCALE GENOMIC DNA]</scope>
</reference>
<dbReference type="EMBL" id="BGPR01000875">
    <property type="protein sequence ID" value="GBM38702.1"/>
    <property type="molecule type" value="Genomic_DNA"/>
</dbReference>
<gene>
    <name evidence="1" type="ORF">AVEN_54736_1</name>
</gene>
<comment type="caution">
    <text evidence="1">The sequence shown here is derived from an EMBL/GenBank/DDBJ whole genome shotgun (WGS) entry which is preliminary data.</text>
</comment>
<evidence type="ECO:0000313" key="1">
    <source>
        <dbReference type="EMBL" id="GBM38702.1"/>
    </source>
</evidence>
<dbReference type="AlphaFoldDB" id="A0A4Y2FBL0"/>
<sequence length="72" mass="8172">MQSYLKRLDSIDWEKEIACCRIQDDELGTEPAVRNSHRQAMIATKPVHTLPSQKGLLESTGWTSTCCFNKTC</sequence>
<protein>
    <submittedName>
        <fullName evidence="1">Uncharacterized protein</fullName>
    </submittedName>
</protein>
<organism evidence="1 2">
    <name type="scientific">Araneus ventricosus</name>
    <name type="common">Orbweaver spider</name>
    <name type="synonym">Epeira ventricosa</name>
    <dbReference type="NCBI Taxonomy" id="182803"/>
    <lineage>
        <taxon>Eukaryota</taxon>
        <taxon>Metazoa</taxon>
        <taxon>Ecdysozoa</taxon>
        <taxon>Arthropoda</taxon>
        <taxon>Chelicerata</taxon>
        <taxon>Arachnida</taxon>
        <taxon>Araneae</taxon>
        <taxon>Araneomorphae</taxon>
        <taxon>Entelegynae</taxon>
        <taxon>Araneoidea</taxon>
        <taxon>Araneidae</taxon>
        <taxon>Araneus</taxon>
    </lineage>
</organism>
<accession>A0A4Y2FBL0</accession>